<dbReference type="Proteomes" id="UP000238634">
    <property type="component" value="Unassembled WGS sequence"/>
</dbReference>
<sequence length="359" mass="38321">MLDAVIIISFILAGVGIGFHGIEALPGGVLQQVTNPEALRLVCAGFGALIGLAVGLIAQTSYRRVARQIREMPAAVLLSRSVGLVLGLLVANLLLAPIFLLPIPQEFSFIKPLAAVVGSIMFSVSGVSLADVHGRSLLRLINPNNVETMMLAEGSLKPSSTKVLDTSCIIDGRISALLNTGFLEGQLLVPQFVLQELQQVADASNDQKRVRGRRGLDVLNQIREAYPERVVIHSADYDDIATVDAKLVRLVQDINGTLLTTDYNLNKVATVQSVPVLNVNDLTQAVRPSYLPGDSIDLKILREGKEPAQGVGYLDDGTMVVVEEARAFVGGELQVIVTSALQTSAGRMIFARPKASAIA</sequence>
<evidence type="ECO:0000259" key="6">
    <source>
        <dbReference type="PROSITE" id="PS50926"/>
    </source>
</evidence>
<gene>
    <name evidence="7" type="ORF">C7B65_18845</name>
</gene>
<comment type="cofactor">
    <cofactor evidence="1">
        <name>Mg(2+)</name>
        <dbReference type="ChEBI" id="CHEBI:18420"/>
    </cofactor>
</comment>
<keyword evidence="2" id="KW-0540">Nuclease</keyword>
<keyword evidence="5" id="KW-1133">Transmembrane helix</keyword>
<keyword evidence="4" id="KW-0460">Magnesium</keyword>
<dbReference type="InterPro" id="IPR002792">
    <property type="entry name" value="TRAM_dom"/>
</dbReference>
<feature type="transmembrane region" description="Helical" evidence="5">
    <location>
        <begin position="82"/>
        <end position="103"/>
    </location>
</feature>
<dbReference type="STRING" id="1920490.GCA_001895925_01845"/>
<dbReference type="GO" id="GO:0016787">
    <property type="term" value="F:hydrolase activity"/>
    <property type="evidence" value="ECO:0007669"/>
    <property type="project" value="UniProtKB-KW"/>
</dbReference>
<dbReference type="InterPro" id="IPR002716">
    <property type="entry name" value="PIN_dom"/>
</dbReference>
<evidence type="ECO:0000313" key="8">
    <source>
        <dbReference type="Proteomes" id="UP000238634"/>
    </source>
</evidence>
<name>A0A2T1DA39_9CYAN</name>
<dbReference type="OrthoDB" id="9780734at2"/>
<feature type="domain" description="TRAM" evidence="6">
    <location>
        <begin position="289"/>
        <end position="350"/>
    </location>
</feature>
<keyword evidence="3" id="KW-0378">Hydrolase</keyword>
<evidence type="ECO:0000256" key="5">
    <source>
        <dbReference type="SAM" id="Phobius"/>
    </source>
</evidence>
<keyword evidence="5" id="KW-0812">Transmembrane</keyword>
<evidence type="ECO:0000256" key="4">
    <source>
        <dbReference type="ARBA" id="ARBA00022842"/>
    </source>
</evidence>
<proteinExistence type="predicted"/>
<feature type="transmembrane region" description="Helical" evidence="5">
    <location>
        <begin position="5"/>
        <end position="26"/>
    </location>
</feature>
<feature type="transmembrane region" description="Helical" evidence="5">
    <location>
        <begin position="38"/>
        <end position="62"/>
    </location>
</feature>
<dbReference type="PANTHER" id="PTHR11603">
    <property type="entry name" value="AAA FAMILY ATPASE"/>
    <property type="match status" value="1"/>
</dbReference>
<dbReference type="Pfam" id="PF01850">
    <property type="entry name" value="PIN"/>
    <property type="match status" value="1"/>
</dbReference>
<dbReference type="PROSITE" id="PS50926">
    <property type="entry name" value="TRAM"/>
    <property type="match status" value="1"/>
</dbReference>
<accession>A0A2T1DA39</accession>
<dbReference type="GO" id="GO:0004518">
    <property type="term" value="F:nuclease activity"/>
    <property type="evidence" value="ECO:0007669"/>
    <property type="project" value="UniProtKB-KW"/>
</dbReference>
<dbReference type="SUPFAM" id="SSF88723">
    <property type="entry name" value="PIN domain-like"/>
    <property type="match status" value="1"/>
</dbReference>
<evidence type="ECO:0000313" key="7">
    <source>
        <dbReference type="EMBL" id="PSB17337.1"/>
    </source>
</evidence>
<dbReference type="InterPro" id="IPR052041">
    <property type="entry name" value="Nucleic_acid_metab_PIN/TRAM"/>
</dbReference>
<dbReference type="AlphaFoldDB" id="A0A2T1DA39"/>
<dbReference type="PANTHER" id="PTHR11603:SF147">
    <property type="entry name" value="MEMBRANE PROTEIN"/>
    <property type="match status" value="1"/>
</dbReference>
<dbReference type="InterPro" id="IPR029060">
    <property type="entry name" value="PIN-like_dom_sf"/>
</dbReference>
<comment type="caution">
    <text evidence="7">The sequence shown here is derived from an EMBL/GenBank/DDBJ whole genome shotgun (WGS) entry which is preliminary data.</text>
</comment>
<dbReference type="RefSeq" id="WP_073074274.1">
    <property type="nucleotide sequence ID" value="NZ_MPPI01000033.1"/>
</dbReference>
<evidence type="ECO:0000256" key="2">
    <source>
        <dbReference type="ARBA" id="ARBA00022722"/>
    </source>
</evidence>
<dbReference type="Gene3D" id="3.40.50.1010">
    <property type="entry name" value="5'-nuclease"/>
    <property type="match status" value="1"/>
</dbReference>
<dbReference type="EMBL" id="PVWG01000029">
    <property type="protein sequence ID" value="PSB17337.1"/>
    <property type="molecule type" value="Genomic_DNA"/>
</dbReference>
<evidence type="ECO:0000256" key="3">
    <source>
        <dbReference type="ARBA" id="ARBA00022801"/>
    </source>
</evidence>
<organism evidence="7 8">
    <name type="scientific">Phormidesmis priestleyi ULC007</name>
    <dbReference type="NCBI Taxonomy" id="1920490"/>
    <lineage>
        <taxon>Bacteria</taxon>
        <taxon>Bacillati</taxon>
        <taxon>Cyanobacteriota</taxon>
        <taxon>Cyanophyceae</taxon>
        <taxon>Leptolyngbyales</taxon>
        <taxon>Leptolyngbyaceae</taxon>
        <taxon>Phormidesmis</taxon>
    </lineage>
</organism>
<keyword evidence="5" id="KW-0472">Membrane</keyword>
<evidence type="ECO:0000256" key="1">
    <source>
        <dbReference type="ARBA" id="ARBA00001946"/>
    </source>
</evidence>
<protein>
    <submittedName>
        <fullName evidence="7">PIN/TRAM domain-containing protein</fullName>
    </submittedName>
</protein>
<dbReference type="CDD" id="cd09877">
    <property type="entry name" value="PIN_YacL-like"/>
    <property type="match status" value="1"/>
</dbReference>
<dbReference type="SMART" id="SM00670">
    <property type="entry name" value="PINc"/>
    <property type="match status" value="1"/>
</dbReference>
<keyword evidence="8" id="KW-1185">Reference proteome</keyword>
<reference evidence="7 8" key="2">
    <citation type="submission" date="2018-03" db="EMBL/GenBank/DDBJ databases">
        <title>The ancient ancestry and fast evolution of plastids.</title>
        <authorList>
            <person name="Moore K.R."/>
            <person name="Magnabosco C."/>
            <person name="Momper L."/>
            <person name="Gold D.A."/>
            <person name="Bosak T."/>
            <person name="Fournier G.P."/>
        </authorList>
    </citation>
    <scope>NUCLEOTIDE SEQUENCE [LARGE SCALE GENOMIC DNA]</scope>
    <source>
        <strain evidence="7 8">ULC007</strain>
    </source>
</reference>
<reference evidence="7 8" key="1">
    <citation type="submission" date="2018-02" db="EMBL/GenBank/DDBJ databases">
        <authorList>
            <person name="Cohen D.B."/>
            <person name="Kent A.D."/>
        </authorList>
    </citation>
    <scope>NUCLEOTIDE SEQUENCE [LARGE SCALE GENOMIC DNA]</scope>
    <source>
        <strain evidence="7 8">ULC007</strain>
    </source>
</reference>